<sequence>MRVLLSILVLFALCISNSHAQRYQLASSEVSFFSEAPLENIEAVNTKARSVFDASKGEVAFMIPISGFQFEKALMQEHFNENYLESDKYPNATFEGQFQDFDPDNSAEQEVTAEGKLTIHGVTHTVEIPGTIQKGADGWDMEATFPITITDYKIKIPKVVFYNIAEVVDVTVHFIYQTDAQP</sequence>
<dbReference type="SUPFAM" id="SSF101874">
    <property type="entry name" value="YceI-like"/>
    <property type="match status" value="1"/>
</dbReference>
<dbReference type="PANTHER" id="PTHR34406:SF1">
    <property type="entry name" value="PROTEIN YCEI"/>
    <property type="match status" value="1"/>
</dbReference>
<reference evidence="3" key="2">
    <citation type="journal article" date="2024" name="Antonie Van Leeuwenhoek">
        <title>Roseihalotalea indica gen. nov., sp. nov., a halophilic Bacteroidetes from mesopelagic Southwest Indian Ocean with higher carbohydrate metabolic potential.</title>
        <authorList>
            <person name="Chen B."/>
            <person name="Zhang M."/>
            <person name="Lin D."/>
            <person name="Ye J."/>
            <person name="Tang K."/>
        </authorList>
    </citation>
    <scope>NUCLEOTIDE SEQUENCE</scope>
    <source>
        <strain evidence="3">TK19036</strain>
    </source>
</reference>
<dbReference type="SMART" id="SM00867">
    <property type="entry name" value="YceI"/>
    <property type="match status" value="1"/>
</dbReference>
<keyword evidence="1" id="KW-0732">Signal</keyword>
<dbReference type="InterPro" id="IPR007372">
    <property type="entry name" value="Lipid/polyisoprenoid-bd_YceI"/>
</dbReference>
<dbReference type="EMBL" id="CP120682">
    <property type="protein sequence ID" value="WKN36588.1"/>
    <property type="molecule type" value="Genomic_DNA"/>
</dbReference>
<organism evidence="3">
    <name type="scientific">Roseihalotalea indica</name>
    <dbReference type="NCBI Taxonomy" id="2867963"/>
    <lineage>
        <taxon>Bacteria</taxon>
        <taxon>Pseudomonadati</taxon>
        <taxon>Bacteroidota</taxon>
        <taxon>Cytophagia</taxon>
        <taxon>Cytophagales</taxon>
        <taxon>Catalimonadaceae</taxon>
        <taxon>Roseihalotalea</taxon>
    </lineage>
</organism>
<name>A0AA49GNC3_9BACT</name>
<dbReference type="Pfam" id="PF04264">
    <property type="entry name" value="YceI"/>
    <property type="match status" value="1"/>
</dbReference>
<protein>
    <submittedName>
        <fullName evidence="3">YceI family protein</fullName>
    </submittedName>
</protein>
<dbReference type="InterPro" id="IPR036761">
    <property type="entry name" value="TTHA0802/YceI-like_sf"/>
</dbReference>
<evidence type="ECO:0000313" key="3">
    <source>
        <dbReference type="EMBL" id="WKN36588.1"/>
    </source>
</evidence>
<dbReference type="PANTHER" id="PTHR34406">
    <property type="entry name" value="PROTEIN YCEI"/>
    <property type="match status" value="1"/>
</dbReference>
<feature type="chain" id="PRO_5041442648" evidence="1">
    <location>
        <begin position="21"/>
        <end position="182"/>
    </location>
</feature>
<evidence type="ECO:0000256" key="1">
    <source>
        <dbReference type="SAM" id="SignalP"/>
    </source>
</evidence>
<proteinExistence type="predicted"/>
<dbReference type="AlphaFoldDB" id="A0AA49GNC3"/>
<feature type="domain" description="Lipid/polyisoprenoid-binding YceI-like" evidence="2">
    <location>
        <begin position="22"/>
        <end position="177"/>
    </location>
</feature>
<dbReference type="Gene3D" id="2.40.128.110">
    <property type="entry name" value="Lipid/polyisoprenoid-binding, YceI-like"/>
    <property type="match status" value="1"/>
</dbReference>
<feature type="signal peptide" evidence="1">
    <location>
        <begin position="1"/>
        <end position="20"/>
    </location>
</feature>
<accession>A0AA49GNC3</accession>
<evidence type="ECO:0000259" key="2">
    <source>
        <dbReference type="SMART" id="SM00867"/>
    </source>
</evidence>
<reference evidence="3" key="1">
    <citation type="journal article" date="2023" name="Comput. Struct. Biotechnol. J.">
        <title>Discovery of a novel marine Bacteroidetes with a rich repertoire of carbohydrate-active enzymes.</title>
        <authorList>
            <person name="Chen B."/>
            <person name="Liu G."/>
            <person name="Chen Q."/>
            <person name="Wang H."/>
            <person name="Liu L."/>
            <person name="Tang K."/>
        </authorList>
    </citation>
    <scope>NUCLEOTIDE SEQUENCE</scope>
    <source>
        <strain evidence="3">TK19036</strain>
    </source>
</reference>
<gene>
    <name evidence="3" type="ORF">K4G66_29950</name>
</gene>